<keyword evidence="1" id="KW-0479">Metal-binding</keyword>
<evidence type="ECO:0000256" key="3">
    <source>
        <dbReference type="ARBA" id="ARBA00022833"/>
    </source>
</evidence>
<feature type="region of interest" description="Disordered" evidence="4">
    <location>
        <begin position="39"/>
        <end position="65"/>
    </location>
</feature>
<feature type="compositionally biased region" description="Low complexity" evidence="4">
    <location>
        <begin position="39"/>
        <end position="53"/>
    </location>
</feature>
<dbReference type="AlphaFoldDB" id="A0AA39LRV8"/>
<keyword evidence="3" id="KW-0862">Zinc</keyword>
<dbReference type="Gene3D" id="2.20.25.240">
    <property type="match status" value="1"/>
</dbReference>
<keyword evidence="7" id="KW-1185">Reference proteome</keyword>
<evidence type="ECO:0000256" key="1">
    <source>
        <dbReference type="ARBA" id="ARBA00022723"/>
    </source>
</evidence>
<comment type="caution">
    <text evidence="6">The sequence shown here is derived from an EMBL/GenBank/DDBJ whole genome shotgun (WGS) entry which is preliminary data.</text>
</comment>
<dbReference type="Proteomes" id="UP001175271">
    <property type="component" value="Unassembled WGS sequence"/>
</dbReference>
<sequence length="479" mass="53748">MFASVFAAFGATTEQGSSTEVQSSESLIPATTVIVTTADSTTEAASSSGTASSDVPGQQDGDVEEDLAPWGAFPASSTTFLGRPQFVQTERKKEKLCFDGHMYIRDRTSASGDVVFWRCDQRAVSRCKARLHLSTTSGEVAALLQNHNHDSAVARCEAQKIANMIKDRAASTMETPAQLRMECMAAAKPGRAVLSALPHKSALRMIAHRARKSKRAPPAPTSLDQLVIPNEFKVYDLCSGTREPFLLLDSLVDDPSALNRILVFGRESTMLWARTMKHIYFTGHLLRRYNTEPDFAVEARKILALAFVKPEDLDRAVCELSESWEEVEHRGEDDGEDLITTDLSVLEPVLKWFEDNYMGKVDRRGNRRSPQFAVDMWNCHDRVLKNDPRTNNRAEAAHRRLQRELGADHPSIWKFIESLRKVQIGVDKSFEDMLIGRPAEQKRKKYRDADLRIRRLVDGYDEDNLLDFLRGIATNIGMS</sequence>
<evidence type="ECO:0000313" key="7">
    <source>
        <dbReference type="Proteomes" id="UP001175271"/>
    </source>
</evidence>
<reference evidence="6" key="1">
    <citation type="submission" date="2023-06" db="EMBL/GenBank/DDBJ databases">
        <title>Genomic analysis of the entomopathogenic nematode Steinernema hermaphroditum.</title>
        <authorList>
            <person name="Schwarz E.M."/>
            <person name="Heppert J.K."/>
            <person name="Baniya A."/>
            <person name="Schwartz H.T."/>
            <person name="Tan C.-H."/>
            <person name="Antoshechkin I."/>
            <person name="Sternberg P.W."/>
            <person name="Goodrich-Blair H."/>
            <person name="Dillman A.R."/>
        </authorList>
    </citation>
    <scope>NUCLEOTIDE SEQUENCE</scope>
    <source>
        <strain evidence="6">PS9179</strain>
        <tissue evidence="6">Whole animal</tissue>
    </source>
</reference>
<gene>
    <name evidence="6" type="ORF">QR680_019124</name>
</gene>
<evidence type="ECO:0000313" key="6">
    <source>
        <dbReference type="EMBL" id="KAK0407298.1"/>
    </source>
</evidence>
<name>A0AA39LRV8_9BILA</name>
<dbReference type="Pfam" id="PF04500">
    <property type="entry name" value="FLYWCH"/>
    <property type="match status" value="1"/>
</dbReference>
<accession>A0AA39LRV8</accession>
<evidence type="ECO:0000256" key="2">
    <source>
        <dbReference type="ARBA" id="ARBA00022771"/>
    </source>
</evidence>
<keyword evidence="2" id="KW-0863">Zinc-finger</keyword>
<dbReference type="GO" id="GO:0008270">
    <property type="term" value="F:zinc ion binding"/>
    <property type="evidence" value="ECO:0007669"/>
    <property type="project" value="UniProtKB-KW"/>
</dbReference>
<dbReference type="InterPro" id="IPR007588">
    <property type="entry name" value="Znf_FLYWCH"/>
</dbReference>
<evidence type="ECO:0000259" key="5">
    <source>
        <dbReference type="Pfam" id="PF04500"/>
    </source>
</evidence>
<protein>
    <recommendedName>
        <fullName evidence="5">FLYWCH-type domain-containing protein</fullName>
    </recommendedName>
</protein>
<evidence type="ECO:0000256" key="4">
    <source>
        <dbReference type="SAM" id="MobiDB-lite"/>
    </source>
</evidence>
<feature type="domain" description="FLYWCH-type" evidence="5">
    <location>
        <begin position="86"/>
        <end position="149"/>
    </location>
</feature>
<dbReference type="EMBL" id="JAUCMV010000004">
    <property type="protein sequence ID" value="KAK0407298.1"/>
    <property type="molecule type" value="Genomic_DNA"/>
</dbReference>
<proteinExistence type="predicted"/>
<organism evidence="6 7">
    <name type="scientific">Steinernema hermaphroditum</name>
    <dbReference type="NCBI Taxonomy" id="289476"/>
    <lineage>
        <taxon>Eukaryota</taxon>
        <taxon>Metazoa</taxon>
        <taxon>Ecdysozoa</taxon>
        <taxon>Nematoda</taxon>
        <taxon>Chromadorea</taxon>
        <taxon>Rhabditida</taxon>
        <taxon>Tylenchina</taxon>
        <taxon>Panagrolaimomorpha</taxon>
        <taxon>Strongyloidoidea</taxon>
        <taxon>Steinernematidae</taxon>
        <taxon>Steinernema</taxon>
    </lineage>
</organism>